<dbReference type="PANTHER" id="PTHR46203">
    <property type="entry name" value="PROBABLE PEPTIDE CHAIN RELEASE FACTOR C12ORF65"/>
    <property type="match status" value="1"/>
</dbReference>
<reference evidence="7 8" key="1">
    <citation type="journal article" date="2018" name="Mol. Biol. Evol.">
        <title>Analysis of the draft genome of the red seaweed Gracilariopsis chorda provides insights into genome size evolution in Rhodophyta.</title>
        <authorList>
            <person name="Lee J."/>
            <person name="Yang E.C."/>
            <person name="Graf L."/>
            <person name="Yang J.H."/>
            <person name="Qiu H."/>
            <person name="Zel Zion U."/>
            <person name="Chan C.X."/>
            <person name="Stephens T.G."/>
            <person name="Weber A.P.M."/>
            <person name="Boo G.H."/>
            <person name="Boo S.M."/>
            <person name="Kim K.M."/>
            <person name="Shin Y."/>
            <person name="Jung M."/>
            <person name="Lee S.J."/>
            <person name="Yim H.S."/>
            <person name="Lee J.H."/>
            <person name="Bhattacharya D."/>
            <person name="Yoon H.S."/>
        </authorList>
    </citation>
    <scope>NUCLEOTIDE SEQUENCE [LARGE SCALE GENOMIC DNA]</scope>
    <source>
        <strain evidence="7 8">SKKU-2015</strain>
        <tissue evidence="7">Whole body</tissue>
    </source>
</reference>
<dbReference type="GO" id="GO:0003747">
    <property type="term" value="F:translation release factor activity"/>
    <property type="evidence" value="ECO:0007669"/>
    <property type="project" value="InterPro"/>
</dbReference>
<dbReference type="SUPFAM" id="SSF75620">
    <property type="entry name" value="Release factor"/>
    <property type="match status" value="1"/>
</dbReference>
<keyword evidence="8" id="KW-1185">Reference proteome</keyword>
<sequence>MASQTGGEEQPKLKLYTSTEAENGLPVIREEDLIEDFVRGSGSGGQKVNKTSNCVMLKHIPSGIIVKCQQTRSREQNRRLAREILQRRLDEQIRGEESLAAKELHLARARKAKRRRKSIKKHFKSRRDRSLSLDF</sequence>
<dbReference type="GO" id="GO:0005739">
    <property type="term" value="C:mitochondrion"/>
    <property type="evidence" value="ECO:0007669"/>
    <property type="project" value="UniProtKB-SubCell"/>
</dbReference>
<dbReference type="EMBL" id="NBIV01000018">
    <property type="protein sequence ID" value="PXF47907.1"/>
    <property type="molecule type" value="Genomic_DNA"/>
</dbReference>
<keyword evidence="4" id="KW-0496">Mitochondrion</keyword>
<proteinExistence type="inferred from homology"/>
<dbReference type="STRING" id="448386.A0A2V3J1R0"/>
<dbReference type="InterPro" id="IPR045853">
    <property type="entry name" value="Pep_chain_release_fac_I_sf"/>
</dbReference>
<evidence type="ECO:0000313" key="7">
    <source>
        <dbReference type="EMBL" id="PXF47907.1"/>
    </source>
</evidence>
<dbReference type="AlphaFoldDB" id="A0A2V3J1R0"/>
<gene>
    <name evidence="7" type="ORF">BWQ96_02293</name>
</gene>
<evidence type="ECO:0000256" key="1">
    <source>
        <dbReference type="ARBA" id="ARBA00004173"/>
    </source>
</evidence>
<accession>A0A2V3J1R0</accession>
<evidence type="ECO:0000256" key="2">
    <source>
        <dbReference type="ARBA" id="ARBA00010835"/>
    </source>
</evidence>
<feature type="compositionally biased region" description="Basic residues" evidence="5">
    <location>
        <begin position="109"/>
        <end position="127"/>
    </location>
</feature>
<comment type="similarity">
    <text evidence="2">Belongs to the prokaryotic/mitochondrial release factor family.</text>
</comment>
<dbReference type="Pfam" id="PF00472">
    <property type="entry name" value="RF-1"/>
    <property type="match status" value="1"/>
</dbReference>
<dbReference type="PANTHER" id="PTHR46203:SF1">
    <property type="entry name" value="MITOCHONDRIAL TRANSLATION RELEASE FACTOR IN RESCUE"/>
    <property type="match status" value="1"/>
</dbReference>
<organism evidence="7 8">
    <name type="scientific">Gracilariopsis chorda</name>
    <dbReference type="NCBI Taxonomy" id="448386"/>
    <lineage>
        <taxon>Eukaryota</taxon>
        <taxon>Rhodophyta</taxon>
        <taxon>Florideophyceae</taxon>
        <taxon>Rhodymeniophycidae</taxon>
        <taxon>Gracilariales</taxon>
        <taxon>Gracilariaceae</taxon>
        <taxon>Gracilariopsis</taxon>
    </lineage>
</organism>
<dbReference type="InterPro" id="IPR052405">
    <property type="entry name" value="Mito_Transl_Release_Factor"/>
</dbReference>
<dbReference type="FunFam" id="3.30.160.20:FF:000065">
    <property type="entry name" value="Peptidyl-tRNA hydrolase domain protein"/>
    <property type="match status" value="1"/>
</dbReference>
<evidence type="ECO:0000256" key="4">
    <source>
        <dbReference type="ARBA" id="ARBA00023128"/>
    </source>
</evidence>
<feature type="region of interest" description="Disordered" evidence="5">
    <location>
        <begin position="109"/>
        <end position="135"/>
    </location>
</feature>
<protein>
    <submittedName>
        <fullName evidence="7">Putative peptide chain release factor</fullName>
    </submittedName>
</protein>
<keyword evidence="3" id="KW-0809">Transit peptide</keyword>
<evidence type="ECO:0000259" key="6">
    <source>
        <dbReference type="Pfam" id="PF00472"/>
    </source>
</evidence>
<evidence type="ECO:0000256" key="3">
    <source>
        <dbReference type="ARBA" id="ARBA00022946"/>
    </source>
</evidence>
<comment type="subcellular location">
    <subcellularLocation>
        <location evidence="1">Mitochondrion</location>
    </subcellularLocation>
</comment>
<name>A0A2V3J1R0_9FLOR</name>
<feature type="domain" description="Prokaryotic-type class I peptide chain release factors" evidence="6">
    <location>
        <begin position="28"/>
        <end position="120"/>
    </location>
</feature>
<evidence type="ECO:0000313" key="8">
    <source>
        <dbReference type="Proteomes" id="UP000247409"/>
    </source>
</evidence>
<evidence type="ECO:0000256" key="5">
    <source>
        <dbReference type="SAM" id="MobiDB-lite"/>
    </source>
</evidence>
<dbReference type="InterPro" id="IPR000352">
    <property type="entry name" value="Pep_chain_release_fac_I"/>
</dbReference>
<dbReference type="Proteomes" id="UP000247409">
    <property type="component" value="Unassembled WGS sequence"/>
</dbReference>
<dbReference type="OrthoDB" id="277888at2759"/>
<dbReference type="Gene3D" id="3.30.160.20">
    <property type="match status" value="1"/>
</dbReference>
<comment type="caution">
    <text evidence="7">The sequence shown here is derived from an EMBL/GenBank/DDBJ whole genome shotgun (WGS) entry which is preliminary data.</text>
</comment>